<dbReference type="InterPro" id="IPR009014">
    <property type="entry name" value="Transketo_C/PFOR_II"/>
</dbReference>
<dbReference type="SUPFAM" id="SSF54862">
    <property type="entry name" value="4Fe-4S ferredoxins"/>
    <property type="match status" value="1"/>
</dbReference>
<dbReference type="SUPFAM" id="SSF52922">
    <property type="entry name" value="TK C-terminal domain-like"/>
    <property type="match status" value="1"/>
</dbReference>
<keyword evidence="1" id="KW-0813">Transport</keyword>
<dbReference type="GO" id="GO:0006979">
    <property type="term" value="P:response to oxidative stress"/>
    <property type="evidence" value="ECO:0007669"/>
    <property type="project" value="TreeGrafter"/>
</dbReference>
<keyword evidence="4" id="KW-0249">Electron transport</keyword>
<organism evidence="9">
    <name type="scientific">Trepomonas sp. PC1</name>
    <dbReference type="NCBI Taxonomy" id="1076344"/>
    <lineage>
        <taxon>Eukaryota</taxon>
        <taxon>Metamonada</taxon>
        <taxon>Diplomonadida</taxon>
        <taxon>Hexamitidae</taxon>
        <taxon>Hexamitinae</taxon>
        <taxon>Trepomonas</taxon>
    </lineage>
</organism>
<feature type="domain" description="4Fe-4S ferredoxin-type" evidence="8">
    <location>
        <begin position="692"/>
        <end position="721"/>
    </location>
</feature>
<evidence type="ECO:0000256" key="2">
    <source>
        <dbReference type="ARBA" id="ARBA00022485"/>
    </source>
</evidence>
<accession>A0A146KAG9</accession>
<dbReference type="FunFam" id="3.40.50.920:FF:000007">
    <property type="entry name" value="Pyruvate:ferredoxin (Flavodoxin) oxidoreductase"/>
    <property type="match status" value="1"/>
</dbReference>
<dbReference type="GO" id="GO:0051539">
    <property type="term" value="F:4 iron, 4 sulfur cluster binding"/>
    <property type="evidence" value="ECO:0007669"/>
    <property type="project" value="UniProtKB-KW"/>
</dbReference>
<evidence type="ECO:0000256" key="6">
    <source>
        <dbReference type="ARBA" id="ARBA00023004"/>
    </source>
</evidence>
<feature type="domain" description="4Fe-4S ferredoxin-type" evidence="8">
    <location>
        <begin position="725"/>
        <end position="754"/>
    </location>
</feature>
<dbReference type="InterPro" id="IPR033412">
    <property type="entry name" value="PFOR_II"/>
</dbReference>
<keyword evidence="5" id="KW-0560">Oxidoreductase</keyword>
<dbReference type="PROSITE" id="PS51379">
    <property type="entry name" value="4FE4S_FER_2"/>
    <property type="match status" value="2"/>
</dbReference>
<dbReference type="PANTHER" id="PTHR32154">
    <property type="entry name" value="PYRUVATE-FLAVODOXIN OXIDOREDUCTASE-RELATED"/>
    <property type="match status" value="1"/>
</dbReference>
<dbReference type="AlphaFoldDB" id="A0A146KAG9"/>
<gene>
    <name evidence="9" type="ORF">TPC1_15231</name>
</gene>
<dbReference type="GO" id="GO:0046872">
    <property type="term" value="F:metal ion binding"/>
    <property type="evidence" value="ECO:0007669"/>
    <property type="project" value="UniProtKB-KW"/>
</dbReference>
<dbReference type="InterPro" id="IPR002869">
    <property type="entry name" value="Pyrv_flavodox_OxRed_cen"/>
</dbReference>
<dbReference type="Gene3D" id="3.40.50.920">
    <property type="match status" value="1"/>
</dbReference>
<protein>
    <submittedName>
        <fullName evidence="9">Pyruvate-flavodoxin oxidoreductase 2</fullName>
    </submittedName>
</protein>
<dbReference type="PANTHER" id="PTHR32154:SF0">
    <property type="entry name" value="PYRUVATE-FLAVODOXIN OXIDOREDUCTASE-RELATED"/>
    <property type="match status" value="1"/>
</dbReference>
<keyword evidence="7" id="KW-0411">Iron-sulfur</keyword>
<evidence type="ECO:0000256" key="5">
    <source>
        <dbReference type="ARBA" id="ARBA00023002"/>
    </source>
</evidence>
<dbReference type="InterPro" id="IPR011766">
    <property type="entry name" value="TPP_enzyme_TPP-bd"/>
</dbReference>
<keyword evidence="9" id="KW-0670">Pyruvate</keyword>
<dbReference type="Pfam" id="PF17147">
    <property type="entry name" value="PFOR_II"/>
    <property type="match status" value="1"/>
</dbReference>
<dbReference type="SUPFAM" id="SSF52518">
    <property type="entry name" value="Thiamin diphosphate-binding fold (THDP-binding)"/>
    <property type="match status" value="2"/>
</dbReference>
<evidence type="ECO:0000256" key="1">
    <source>
        <dbReference type="ARBA" id="ARBA00022448"/>
    </source>
</evidence>
<dbReference type="GO" id="GO:0016903">
    <property type="term" value="F:oxidoreductase activity, acting on the aldehyde or oxo group of donors"/>
    <property type="evidence" value="ECO:0007669"/>
    <property type="project" value="InterPro"/>
</dbReference>
<evidence type="ECO:0000256" key="4">
    <source>
        <dbReference type="ARBA" id="ARBA00022982"/>
    </source>
</evidence>
<evidence type="ECO:0000259" key="8">
    <source>
        <dbReference type="PROSITE" id="PS51379"/>
    </source>
</evidence>
<keyword evidence="2" id="KW-0004">4Fe-4S</keyword>
<dbReference type="Gene3D" id="3.40.920.10">
    <property type="entry name" value="Pyruvate-ferredoxin oxidoreductase, PFOR, domain III"/>
    <property type="match status" value="1"/>
</dbReference>
<dbReference type="SUPFAM" id="SSF53323">
    <property type="entry name" value="Pyruvate-ferredoxin oxidoreductase, PFOR, domain III"/>
    <property type="match status" value="1"/>
</dbReference>
<proteinExistence type="predicted"/>
<dbReference type="Gene3D" id="3.40.50.970">
    <property type="match status" value="2"/>
</dbReference>
<feature type="non-terminal residue" evidence="9">
    <location>
        <position position="1"/>
    </location>
</feature>
<reference evidence="9" key="1">
    <citation type="submission" date="2015-07" db="EMBL/GenBank/DDBJ databases">
        <title>Adaptation to a free-living lifestyle via gene acquisitions in the diplomonad Trepomonas sp. PC1.</title>
        <authorList>
            <person name="Xu F."/>
            <person name="Jerlstrom-Hultqvist J."/>
            <person name="Kolisko M."/>
            <person name="Simpson A.G.B."/>
            <person name="Roger A.J."/>
            <person name="Svard S.G."/>
            <person name="Andersson J.O."/>
        </authorList>
    </citation>
    <scope>NUCLEOTIDE SEQUENCE</scope>
    <source>
        <strain evidence="9">PC1</strain>
    </source>
</reference>
<keyword evidence="6" id="KW-0408">Iron</keyword>
<evidence type="ECO:0000256" key="7">
    <source>
        <dbReference type="ARBA" id="ARBA00023014"/>
    </source>
</evidence>
<dbReference type="InterPro" id="IPR050722">
    <property type="entry name" value="Pyruvate:ferred/Flavod_OxRd"/>
</dbReference>
<name>A0A146KAG9_9EUKA</name>
<dbReference type="Pfam" id="PF02775">
    <property type="entry name" value="TPP_enzyme_C"/>
    <property type="match status" value="1"/>
</dbReference>
<evidence type="ECO:0000256" key="3">
    <source>
        <dbReference type="ARBA" id="ARBA00022723"/>
    </source>
</evidence>
<dbReference type="GO" id="GO:0030976">
    <property type="term" value="F:thiamine pyrophosphate binding"/>
    <property type="evidence" value="ECO:0007669"/>
    <property type="project" value="InterPro"/>
</dbReference>
<sequence>SFWDQNSLCLDGNTSCAMIAYKLSDISAIYPITPSSTMAELVEQYAAQGKKNIFNNIVTVHQTQSELGAASAVHGMISNGQLATTFTSSQGLLLMLPNINIMSSCQQPAVIHIATRTVSSMMGALSPDHSDVYAISQTNASAISSRNVQEAHDMALVTHASAIESSAFFVHFFEGFRVSHQFESFMEIPDDQIKQIVDFEAVKRFRSTQMDPNHPDGRGTASSGDIYYQVFEGLKHHFNAIPQHVQNVMKKFGNVVGRKYEIFEYYGHAEAETVMVIMGACSLTAQAVVEEMASQNKKVGVINVRLWKPFDMAYFISKIPKSCKNIAVMDRARDFVSNGELMYKEVLACLAKSKMQMNVKNCTYGICGTDLLPSDINAVFQSFSLQLPDTLRIGVTGKGDDYLKPIVDSELNSKLASKFKELIVYALGSDGTIGAIRNAMKVLQDQKPHSQAQANFEFDGKKSGGLTVSYLRFGEEKIKLQYNAEAAEYIAVHTQSYIHKYDVLAGAKVGAKFVLNCDYADLEKQLPAQLKRKIAQLDIKFYVVNASKVASDLGLGNKISMIVVMFLMGLGMQGLLDIEAAAESLKALARVTYAKQKQSIIEANMVAVDQTLKMLDQCQYKYDKQKWLEAVDEIEHNHQYGPAQSGEVKNGVFAKCMNRDAKQLTVEDVEKYRTGQMPMGHTAYEKPGTADNVAHCDQKECVQCNTCAVACPHAAIKPFMVNNKIQIQVSPLDCRGCGVCTQACPKKCISLEPLDQQMAEQDKFDQLMKDVPTVEVDTMKCNLKDLQLSEQYFFNPGSCPGCPETVVMRMLMSLIGDHATVASAVGCAIIWGQNGFLRPYSVDKHGRGPTVSTSLFEDNSTFGLGMELANTTGRNNLKKYIEANIDKMEEGLNKLVKQLVHDFNNAKQTQVLSQQIIQYCTEHPGSFSQRLIDEQQFMCKRSHWIIGGDGWSYDIDFGGVDHVMSSGRNINILIMNNGCFANTGGQRSKATFEGAVTKNCANGVPLAHKKMTEMFLTYKRCYVAQIAVGANRPQALRVLREAEEFEGPSMVICYCPCISHMISGGMINQEKQQKLAVESGLWPLMKYDPRVNKLIIESKVSKKVDEFVQNEQRFAVLKKKDETRYQALIAELQEDVDKNIQYLNKLAE</sequence>
<dbReference type="InterPro" id="IPR029061">
    <property type="entry name" value="THDP-binding"/>
</dbReference>
<dbReference type="FunFam" id="3.40.50.970:FF:000012">
    <property type="entry name" value="Pyruvate:ferredoxin (Flavodoxin) oxidoreductase"/>
    <property type="match status" value="1"/>
</dbReference>
<dbReference type="Gene3D" id="3.30.70.20">
    <property type="match status" value="2"/>
</dbReference>
<dbReference type="InterPro" id="IPR017900">
    <property type="entry name" value="4Fe4S_Fe_S_CS"/>
</dbReference>
<dbReference type="Pfam" id="PF12838">
    <property type="entry name" value="Fer4_7"/>
    <property type="match status" value="1"/>
</dbReference>
<dbReference type="Pfam" id="PF01558">
    <property type="entry name" value="POR"/>
    <property type="match status" value="1"/>
</dbReference>
<dbReference type="InterPro" id="IPR017896">
    <property type="entry name" value="4Fe4S_Fe-S-bd"/>
</dbReference>
<dbReference type="PROSITE" id="PS00198">
    <property type="entry name" value="4FE4S_FER_1"/>
    <property type="match status" value="1"/>
</dbReference>
<dbReference type="CDD" id="cd07034">
    <property type="entry name" value="TPP_PYR_PFOR_IOR-alpha_like"/>
    <property type="match status" value="1"/>
</dbReference>
<dbReference type="InterPro" id="IPR002880">
    <property type="entry name" value="Pyrv_Fd/Flavodoxin_OxRdtase_N"/>
</dbReference>
<dbReference type="InterPro" id="IPR019752">
    <property type="entry name" value="Pyrv/ketoisovalerate_OxRed_cat"/>
</dbReference>
<evidence type="ECO:0000313" key="9">
    <source>
        <dbReference type="EMBL" id="JAP92725.1"/>
    </source>
</evidence>
<dbReference type="Pfam" id="PF01855">
    <property type="entry name" value="POR_N"/>
    <property type="match status" value="1"/>
</dbReference>
<dbReference type="EMBL" id="GDID01003881">
    <property type="protein sequence ID" value="JAP92725.1"/>
    <property type="molecule type" value="Transcribed_RNA"/>
</dbReference>
<keyword evidence="3" id="KW-0479">Metal-binding</keyword>